<dbReference type="Proteomes" id="UP000016088">
    <property type="component" value="Unassembled WGS sequence"/>
</dbReference>
<dbReference type="OMA" id="NALPCDT"/>
<dbReference type="CDD" id="cd07067">
    <property type="entry name" value="HP_PGM_like"/>
    <property type="match status" value="1"/>
</dbReference>
<dbReference type="VEuPathDB" id="FungiDB:SOCG_00475"/>
<dbReference type="Gene3D" id="3.40.50.1240">
    <property type="entry name" value="Phosphoglycerate mutase-like"/>
    <property type="match status" value="1"/>
</dbReference>
<dbReference type="InterPro" id="IPR029033">
    <property type="entry name" value="His_PPase_superfam"/>
</dbReference>
<dbReference type="PROSITE" id="PS00175">
    <property type="entry name" value="PG_MUTASE"/>
    <property type="match status" value="1"/>
</dbReference>
<dbReference type="SUPFAM" id="SSF53254">
    <property type="entry name" value="Phosphoglycerate mutase-like"/>
    <property type="match status" value="1"/>
</dbReference>
<organism evidence="1 2">
    <name type="scientific">Schizosaccharomyces octosporus (strain yFS286)</name>
    <name type="common">Fission yeast</name>
    <name type="synonym">Octosporomyces octosporus</name>
    <dbReference type="NCBI Taxonomy" id="483514"/>
    <lineage>
        <taxon>Eukaryota</taxon>
        <taxon>Fungi</taxon>
        <taxon>Dikarya</taxon>
        <taxon>Ascomycota</taxon>
        <taxon>Taphrinomycotina</taxon>
        <taxon>Schizosaccharomycetes</taxon>
        <taxon>Schizosaccharomycetales</taxon>
        <taxon>Schizosaccharomycetaceae</taxon>
        <taxon>Schizosaccharomyces</taxon>
    </lineage>
</organism>
<evidence type="ECO:0000313" key="1">
    <source>
        <dbReference type="EMBL" id="EPX72713.1"/>
    </source>
</evidence>
<dbReference type="HOGENOM" id="CLU_039184_1_2_1"/>
<dbReference type="InterPro" id="IPR050275">
    <property type="entry name" value="PGM_Phosphatase"/>
</dbReference>
<proteinExistence type="predicted"/>
<dbReference type="RefSeq" id="XP_013018349.1">
    <property type="nucleotide sequence ID" value="XM_013162895.1"/>
</dbReference>
<dbReference type="OrthoDB" id="496981at2759"/>
<dbReference type="GO" id="GO:0005737">
    <property type="term" value="C:cytoplasm"/>
    <property type="evidence" value="ECO:0007669"/>
    <property type="project" value="TreeGrafter"/>
</dbReference>
<dbReference type="EMBL" id="KE503207">
    <property type="protein sequence ID" value="EPX72713.1"/>
    <property type="molecule type" value="Genomic_DNA"/>
</dbReference>
<reference evidence="1 2" key="1">
    <citation type="journal article" date="2011" name="Science">
        <title>Comparative functional genomics of the fission yeasts.</title>
        <authorList>
            <person name="Rhind N."/>
            <person name="Chen Z."/>
            <person name="Yassour M."/>
            <person name="Thompson D.A."/>
            <person name="Haas B.J."/>
            <person name="Habib N."/>
            <person name="Wapinski I."/>
            <person name="Roy S."/>
            <person name="Lin M.F."/>
            <person name="Heiman D.I."/>
            <person name="Young S.K."/>
            <person name="Furuya K."/>
            <person name="Guo Y."/>
            <person name="Pidoux A."/>
            <person name="Chen H.M."/>
            <person name="Robbertse B."/>
            <person name="Goldberg J.M."/>
            <person name="Aoki K."/>
            <person name="Bayne E.H."/>
            <person name="Berlin A.M."/>
            <person name="Desjardins C.A."/>
            <person name="Dobbs E."/>
            <person name="Dukaj L."/>
            <person name="Fan L."/>
            <person name="FitzGerald M.G."/>
            <person name="French C."/>
            <person name="Gujja S."/>
            <person name="Hansen K."/>
            <person name="Keifenheim D."/>
            <person name="Levin J.Z."/>
            <person name="Mosher R.A."/>
            <person name="Mueller C.A."/>
            <person name="Pfiffner J."/>
            <person name="Priest M."/>
            <person name="Russ C."/>
            <person name="Smialowska A."/>
            <person name="Swoboda P."/>
            <person name="Sykes S.M."/>
            <person name="Vaughn M."/>
            <person name="Vengrova S."/>
            <person name="Yoder R."/>
            <person name="Zeng Q."/>
            <person name="Allshire R."/>
            <person name="Baulcombe D."/>
            <person name="Birren B.W."/>
            <person name="Brown W."/>
            <person name="Ekwall K."/>
            <person name="Kellis M."/>
            <person name="Leatherwood J."/>
            <person name="Levin H."/>
            <person name="Margalit H."/>
            <person name="Martienssen R."/>
            <person name="Nieduszynski C.A."/>
            <person name="Spatafora J.W."/>
            <person name="Friedman N."/>
            <person name="Dalgaard J.Z."/>
            <person name="Baumann P."/>
            <person name="Niki H."/>
            <person name="Regev A."/>
            <person name="Nusbaum C."/>
        </authorList>
    </citation>
    <scope>NUCLEOTIDE SEQUENCE [LARGE SCALE GENOMIC DNA]</scope>
    <source>
        <strain evidence="2">yFS286</strain>
    </source>
</reference>
<evidence type="ECO:0000313" key="2">
    <source>
        <dbReference type="Proteomes" id="UP000016088"/>
    </source>
</evidence>
<gene>
    <name evidence="1" type="ORF">SOCG_00475</name>
</gene>
<dbReference type="AlphaFoldDB" id="S9PZ37"/>
<sequence length="221" mass="25190">MSTSNAQSTREQTVYLIRHGQALHNVGPNEDHSIRDPVLTDLGIEQSKRLSKQLADQNVPIDAIVCSPMRRTLQTMELGLKDYLKNQNAEEIPVYINPLFEEVGSLPCDIGLEVLELSRTYPQYDLKACSDGIYPEKRDIYSEDIEISIVRSKSALEYLSTLPHKKIAVVTHSAFIRFLLDKMSPGVDVNFLPPEMTFNNCEFREYRLKQVGKEFKLQAVE</sequence>
<dbReference type="SMART" id="SM00855">
    <property type="entry name" value="PGAM"/>
    <property type="match status" value="1"/>
</dbReference>
<dbReference type="InterPro" id="IPR001345">
    <property type="entry name" value="PG/BPGM_mutase_AS"/>
</dbReference>
<dbReference type="PANTHER" id="PTHR48100">
    <property type="entry name" value="BROAD-SPECIFICITY PHOSPHATASE YOR283W-RELATED"/>
    <property type="match status" value="1"/>
</dbReference>
<dbReference type="InterPro" id="IPR013078">
    <property type="entry name" value="His_Pase_superF_clade-1"/>
</dbReference>
<keyword evidence="2" id="KW-1185">Reference proteome</keyword>
<dbReference type="GeneID" id="25029459"/>
<protein>
    <submittedName>
        <fullName evidence="1">Phosphoglycerate mutase family protein</fullName>
    </submittedName>
</protein>
<dbReference type="GO" id="GO:0016791">
    <property type="term" value="F:phosphatase activity"/>
    <property type="evidence" value="ECO:0007669"/>
    <property type="project" value="TreeGrafter"/>
</dbReference>
<dbReference type="PANTHER" id="PTHR48100:SF54">
    <property type="entry name" value="PHOSPHATASE SPAC5H10.03-RELATED"/>
    <property type="match status" value="1"/>
</dbReference>
<dbReference type="eggNOG" id="KOG4754">
    <property type="taxonomic scope" value="Eukaryota"/>
</dbReference>
<accession>S9PZ37</accession>
<dbReference type="Pfam" id="PF00300">
    <property type="entry name" value="His_Phos_1"/>
    <property type="match status" value="1"/>
</dbReference>
<name>S9PZ37_SCHOY</name>